<evidence type="ECO:0000256" key="1">
    <source>
        <dbReference type="SAM" id="MobiDB-lite"/>
    </source>
</evidence>
<name>A0ABT5FQP4_9ACTN</name>
<gene>
    <name evidence="2" type="ORF">PO587_09990</name>
</gene>
<dbReference type="RefSeq" id="WP_200702126.1">
    <property type="nucleotide sequence ID" value="NZ_JAQOSK010000003.1"/>
</dbReference>
<comment type="caution">
    <text evidence="2">The sequence shown here is derived from an EMBL/GenBank/DDBJ whole genome shotgun (WGS) entry which is preliminary data.</text>
</comment>
<protein>
    <submittedName>
        <fullName evidence="2">Uncharacterized protein</fullName>
    </submittedName>
</protein>
<proteinExistence type="predicted"/>
<organism evidence="2 3">
    <name type="scientific">Streptomyces gilvifuscus</name>
    <dbReference type="NCBI Taxonomy" id="1550617"/>
    <lineage>
        <taxon>Bacteria</taxon>
        <taxon>Bacillati</taxon>
        <taxon>Actinomycetota</taxon>
        <taxon>Actinomycetes</taxon>
        <taxon>Kitasatosporales</taxon>
        <taxon>Streptomycetaceae</taxon>
        <taxon>Streptomyces</taxon>
    </lineage>
</organism>
<dbReference type="Proteomes" id="UP001221328">
    <property type="component" value="Unassembled WGS sequence"/>
</dbReference>
<evidence type="ECO:0000313" key="2">
    <source>
        <dbReference type="EMBL" id="MDC2954793.1"/>
    </source>
</evidence>
<dbReference type="EMBL" id="JAQOSK010000003">
    <property type="protein sequence ID" value="MDC2954793.1"/>
    <property type="molecule type" value="Genomic_DNA"/>
</dbReference>
<sequence length="93" mass="9425">MSGSVTAGMYGSAVAAQSPTQVPLPRRQKFSRVPVEKVCPEDVPGSAAAAATRHACPAVLGPRVHGAAGPRPGAMTHAAVRHTPGPLLLVLRA</sequence>
<feature type="region of interest" description="Disordered" evidence="1">
    <location>
        <begin position="1"/>
        <end position="29"/>
    </location>
</feature>
<evidence type="ECO:0000313" key="3">
    <source>
        <dbReference type="Proteomes" id="UP001221328"/>
    </source>
</evidence>
<reference evidence="2 3" key="1">
    <citation type="journal article" date="2015" name="Int. J. Syst. Evol. Microbiol.">
        <title>Streptomyces gilvifuscus sp. nov., an actinomycete that produces antibacterial compounds isolated from soil.</title>
        <authorList>
            <person name="Nguyen T.M."/>
            <person name="Kim J."/>
        </authorList>
    </citation>
    <scope>NUCLEOTIDE SEQUENCE [LARGE SCALE GENOMIC DNA]</scope>
    <source>
        <strain evidence="2 3">T113</strain>
    </source>
</reference>
<keyword evidence="3" id="KW-1185">Reference proteome</keyword>
<accession>A0ABT5FQP4</accession>